<sequence length="101" mass="12043">MKSNRKHEIIFYVYITKKAIDLQSSFENAKRLTSTRICCYERLTCTTVRRNRKHEIIFYVYITKKAIDLQSSSENAKRLTSTRICCYERLTCTTVRRSDCK</sequence>
<keyword evidence="2" id="KW-1185">Reference proteome</keyword>
<reference evidence="1 2" key="1">
    <citation type="submission" date="2023-03" db="EMBL/GenBank/DDBJ databases">
        <title>High recombination rates correlate with genetic variation in Cardiocondyla obscurior ants.</title>
        <authorList>
            <person name="Errbii M."/>
        </authorList>
    </citation>
    <scope>NUCLEOTIDE SEQUENCE [LARGE SCALE GENOMIC DNA]</scope>
    <source>
        <strain evidence="1">Alpha-2009</strain>
        <tissue evidence="1">Whole body</tissue>
    </source>
</reference>
<accession>A0AAW2F622</accession>
<evidence type="ECO:0000313" key="1">
    <source>
        <dbReference type="EMBL" id="KAL0110690.1"/>
    </source>
</evidence>
<proteinExistence type="predicted"/>
<dbReference type="EMBL" id="JADYXP020000014">
    <property type="protein sequence ID" value="KAL0110690.1"/>
    <property type="molecule type" value="Genomic_DNA"/>
</dbReference>
<organism evidence="1 2">
    <name type="scientific">Cardiocondyla obscurior</name>
    <dbReference type="NCBI Taxonomy" id="286306"/>
    <lineage>
        <taxon>Eukaryota</taxon>
        <taxon>Metazoa</taxon>
        <taxon>Ecdysozoa</taxon>
        <taxon>Arthropoda</taxon>
        <taxon>Hexapoda</taxon>
        <taxon>Insecta</taxon>
        <taxon>Pterygota</taxon>
        <taxon>Neoptera</taxon>
        <taxon>Endopterygota</taxon>
        <taxon>Hymenoptera</taxon>
        <taxon>Apocrita</taxon>
        <taxon>Aculeata</taxon>
        <taxon>Formicoidea</taxon>
        <taxon>Formicidae</taxon>
        <taxon>Myrmicinae</taxon>
        <taxon>Cardiocondyla</taxon>
    </lineage>
</organism>
<protein>
    <submittedName>
        <fullName evidence="1">Uncharacterized protein</fullName>
    </submittedName>
</protein>
<dbReference type="Proteomes" id="UP001430953">
    <property type="component" value="Unassembled WGS sequence"/>
</dbReference>
<evidence type="ECO:0000313" key="2">
    <source>
        <dbReference type="Proteomes" id="UP001430953"/>
    </source>
</evidence>
<comment type="caution">
    <text evidence="1">The sequence shown here is derived from an EMBL/GenBank/DDBJ whole genome shotgun (WGS) entry which is preliminary data.</text>
</comment>
<name>A0AAW2F622_9HYME</name>
<dbReference type="AlphaFoldDB" id="A0AAW2F622"/>
<gene>
    <name evidence="1" type="ORF">PUN28_013954</name>
</gene>